<comment type="similarity">
    <text evidence="1">Belongs to the sigma-70 factor family. ECF subfamily.</text>
</comment>
<evidence type="ECO:0000313" key="8">
    <source>
        <dbReference type="EMBL" id="NEA84630.1"/>
    </source>
</evidence>
<evidence type="ECO:0000256" key="3">
    <source>
        <dbReference type="ARBA" id="ARBA00023082"/>
    </source>
</evidence>
<keyword evidence="4" id="KW-0238">DNA-binding</keyword>
<dbReference type="InterPro" id="IPR013249">
    <property type="entry name" value="RNA_pol_sigma70_r4_t2"/>
</dbReference>
<reference evidence="8" key="1">
    <citation type="submission" date="2020-01" db="EMBL/GenBank/DDBJ databases">
        <title>Insect and environment-associated Actinomycetes.</title>
        <authorList>
            <person name="Currrie C."/>
            <person name="Chevrette M."/>
            <person name="Carlson C."/>
            <person name="Stubbendieck R."/>
            <person name="Wendt-Pienkowski E."/>
        </authorList>
    </citation>
    <scope>NUCLEOTIDE SEQUENCE</scope>
    <source>
        <strain evidence="8">SID14436</strain>
    </source>
</reference>
<evidence type="ECO:0000256" key="1">
    <source>
        <dbReference type="ARBA" id="ARBA00010641"/>
    </source>
</evidence>
<name>A0A6G3QN51_9ACTN</name>
<dbReference type="PANTHER" id="PTHR43133">
    <property type="entry name" value="RNA POLYMERASE ECF-TYPE SIGMA FACTO"/>
    <property type="match status" value="1"/>
</dbReference>
<dbReference type="InterPro" id="IPR013325">
    <property type="entry name" value="RNA_pol_sigma_r2"/>
</dbReference>
<evidence type="ECO:0000259" key="7">
    <source>
        <dbReference type="Pfam" id="PF08281"/>
    </source>
</evidence>
<dbReference type="AlphaFoldDB" id="A0A6G3QN51"/>
<protein>
    <submittedName>
        <fullName evidence="8">SigE family RNA polymerase sigma factor</fullName>
    </submittedName>
</protein>
<dbReference type="Pfam" id="PF08281">
    <property type="entry name" value="Sigma70_r4_2"/>
    <property type="match status" value="1"/>
</dbReference>
<dbReference type="NCBIfam" id="TIGR02937">
    <property type="entry name" value="sigma70-ECF"/>
    <property type="match status" value="1"/>
</dbReference>
<feature type="domain" description="RNA polymerase sigma factor 70 region 4 type 2" evidence="7">
    <location>
        <begin position="102"/>
        <end position="153"/>
    </location>
</feature>
<dbReference type="GO" id="GO:0003677">
    <property type="term" value="F:DNA binding"/>
    <property type="evidence" value="ECO:0007669"/>
    <property type="project" value="UniProtKB-KW"/>
</dbReference>
<dbReference type="GO" id="GO:0016987">
    <property type="term" value="F:sigma factor activity"/>
    <property type="evidence" value="ECO:0007669"/>
    <property type="project" value="UniProtKB-KW"/>
</dbReference>
<proteinExistence type="inferred from homology"/>
<gene>
    <name evidence="8" type="ORF">G3I53_00750</name>
</gene>
<dbReference type="InterPro" id="IPR007627">
    <property type="entry name" value="RNA_pol_sigma70_r2"/>
</dbReference>
<evidence type="ECO:0000259" key="6">
    <source>
        <dbReference type="Pfam" id="PF04542"/>
    </source>
</evidence>
<evidence type="ECO:0000256" key="5">
    <source>
        <dbReference type="ARBA" id="ARBA00023163"/>
    </source>
</evidence>
<evidence type="ECO:0000256" key="2">
    <source>
        <dbReference type="ARBA" id="ARBA00023015"/>
    </source>
</evidence>
<keyword evidence="3" id="KW-0731">Sigma factor</keyword>
<comment type="caution">
    <text evidence="8">The sequence shown here is derived from an EMBL/GenBank/DDBJ whole genome shotgun (WGS) entry which is preliminary data.</text>
</comment>
<dbReference type="InterPro" id="IPR036388">
    <property type="entry name" value="WH-like_DNA-bd_sf"/>
</dbReference>
<dbReference type="InterPro" id="IPR014325">
    <property type="entry name" value="RNA_pol_sigma-E_actinobac"/>
</dbReference>
<keyword evidence="2" id="KW-0805">Transcription regulation</keyword>
<dbReference type="NCBIfam" id="TIGR02983">
    <property type="entry name" value="SigE-fam_strep"/>
    <property type="match status" value="1"/>
</dbReference>
<dbReference type="CDD" id="cd06171">
    <property type="entry name" value="Sigma70_r4"/>
    <property type="match status" value="1"/>
</dbReference>
<dbReference type="SUPFAM" id="SSF88659">
    <property type="entry name" value="Sigma3 and sigma4 domains of RNA polymerase sigma factors"/>
    <property type="match status" value="1"/>
</dbReference>
<accession>A0A6G3QN51</accession>
<dbReference type="InterPro" id="IPR039425">
    <property type="entry name" value="RNA_pol_sigma-70-like"/>
</dbReference>
<dbReference type="InterPro" id="IPR014284">
    <property type="entry name" value="RNA_pol_sigma-70_dom"/>
</dbReference>
<dbReference type="PANTHER" id="PTHR43133:SF50">
    <property type="entry name" value="ECF RNA POLYMERASE SIGMA FACTOR SIGM"/>
    <property type="match status" value="1"/>
</dbReference>
<dbReference type="GO" id="GO:0006352">
    <property type="term" value="P:DNA-templated transcription initiation"/>
    <property type="evidence" value="ECO:0007669"/>
    <property type="project" value="InterPro"/>
</dbReference>
<dbReference type="SUPFAM" id="SSF88946">
    <property type="entry name" value="Sigma2 domain of RNA polymerase sigma factors"/>
    <property type="match status" value="1"/>
</dbReference>
<dbReference type="Gene3D" id="1.10.1740.10">
    <property type="match status" value="1"/>
</dbReference>
<dbReference type="Pfam" id="PF04542">
    <property type="entry name" value="Sigma70_r2"/>
    <property type="match status" value="1"/>
</dbReference>
<keyword evidence="5" id="KW-0804">Transcription</keyword>
<feature type="domain" description="RNA polymerase sigma-70 region 2" evidence="6">
    <location>
        <begin position="15"/>
        <end position="79"/>
    </location>
</feature>
<organism evidence="8">
    <name type="scientific">Streptomyces sp. SID14436</name>
    <dbReference type="NCBI Taxonomy" id="2706070"/>
    <lineage>
        <taxon>Bacteria</taxon>
        <taxon>Bacillati</taxon>
        <taxon>Actinomycetota</taxon>
        <taxon>Actinomycetes</taxon>
        <taxon>Kitasatosporales</taxon>
        <taxon>Streptomycetaceae</taxon>
        <taxon>Streptomyces</taxon>
    </lineage>
</organism>
<dbReference type="EMBL" id="JAAGMD010000023">
    <property type="protein sequence ID" value="NEA84630.1"/>
    <property type="molecule type" value="Genomic_DNA"/>
</dbReference>
<dbReference type="Gene3D" id="1.10.10.10">
    <property type="entry name" value="Winged helix-like DNA-binding domain superfamily/Winged helix DNA-binding domain"/>
    <property type="match status" value="1"/>
</dbReference>
<dbReference type="InterPro" id="IPR013324">
    <property type="entry name" value="RNA_pol_sigma_r3/r4-like"/>
</dbReference>
<evidence type="ECO:0000256" key="4">
    <source>
        <dbReference type="ARBA" id="ARBA00023125"/>
    </source>
</evidence>
<sequence>MEGMTEEEFDAFYAAAFPRLTGQLYAFTGDLGEAQDVVQEAFVRAWDRRRKLVADEAPEAWVRTVAMRLAVSRWRRAKRWLELMRGTPPPEPAPGPGPERTALVAALRLLPEPQRRAIVLHHLCDFSVEQVASETGAPVGTIKVRLSRGRAALARHLTVDEAEEPACREGGRVG</sequence>